<dbReference type="InterPro" id="IPR036514">
    <property type="entry name" value="SGNH_hydro_sf"/>
</dbReference>
<reference evidence="3 4" key="1">
    <citation type="journal article" date="2015" name="Genome Announc.">
        <title>Draft Genome Sequence of Brevibacillus brevis DZQ7, a Plant Growth-Promoting Rhizobacterium with Broad-Spectrum Antimicrobial Activity.</title>
        <authorList>
            <person name="Hou Q."/>
            <person name="Wang C."/>
            <person name="Hou X."/>
            <person name="Xia Z."/>
            <person name="Ye J."/>
            <person name="Liu K."/>
            <person name="Liu H."/>
            <person name="Wang J."/>
            <person name="Guo H."/>
            <person name="Yu X."/>
            <person name="Yang Y."/>
            <person name="Du B."/>
            <person name="Ding Y."/>
        </authorList>
    </citation>
    <scope>NUCLEOTIDE SEQUENCE [LARGE SCALE GENOMIC DNA]</scope>
    <source>
        <strain evidence="3 4">DZQ7</strain>
    </source>
</reference>
<keyword evidence="1" id="KW-0732">Signal</keyword>
<dbReference type="InterPro" id="IPR013830">
    <property type="entry name" value="SGNH_hydro"/>
</dbReference>
<proteinExistence type="predicted"/>
<evidence type="ECO:0000259" key="2">
    <source>
        <dbReference type="Pfam" id="PF13472"/>
    </source>
</evidence>
<dbReference type="EMBL" id="CP030117">
    <property type="protein sequence ID" value="AWX54914.1"/>
    <property type="molecule type" value="Genomic_DNA"/>
</dbReference>
<gene>
    <name evidence="3" type="ORF">AB432_007655</name>
</gene>
<dbReference type="Proteomes" id="UP000036061">
    <property type="component" value="Chromosome"/>
</dbReference>
<evidence type="ECO:0000313" key="3">
    <source>
        <dbReference type="EMBL" id="AWX54914.1"/>
    </source>
</evidence>
<dbReference type="Pfam" id="PF13472">
    <property type="entry name" value="Lipase_GDSL_2"/>
    <property type="match status" value="2"/>
</dbReference>
<evidence type="ECO:0000313" key="4">
    <source>
        <dbReference type="Proteomes" id="UP000036061"/>
    </source>
</evidence>
<protein>
    <submittedName>
        <fullName evidence="3">Lysophospholipase</fullName>
    </submittedName>
</protein>
<sequence length="404" mass="44318">MKMVQRWVSIFLSAAILSALVACGAADDKGQTQLATTQAPAGSVQELFGSSLFVGDSIIGGLTNDDLLPEANVMGGLGATVQSTLDNIEEITSRKPSHVFLSMGQNDLDEPSEEAKKTFVQKYTQLVDRIRELLPATRVYVLSITPVDAASPFGASMNPQIESFNAALQKMAKEKGIDYIDLAPLFQQHKIQYDEDGSHFTNAFYPILLSYLKERTDLANQACGPAITDTNEAYKTAFKHSVFLGDSILGALSYLNKVDTANVIAPSGATLSLALMNVEKLASRAPEHVFILLGSNDITLSDKQEFVKSYRQLIDSIRNKLPKAKLHILSIPPVAEETRKQVPQYANITDFNQALEQLADEVKVDYVDLSPVFAANKIQYADNGVHFKPHFYPLLLDYLKGLVQ</sequence>
<feature type="signal peptide" evidence="1">
    <location>
        <begin position="1"/>
        <end position="24"/>
    </location>
</feature>
<dbReference type="Gene3D" id="3.40.50.1110">
    <property type="entry name" value="SGNH hydrolase"/>
    <property type="match status" value="2"/>
</dbReference>
<organism evidence="3 4">
    <name type="scientific">Brevibacillus brevis</name>
    <name type="common">Bacillus brevis</name>
    <dbReference type="NCBI Taxonomy" id="1393"/>
    <lineage>
        <taxon>Bacteria</taxon>
        <taxon>Bacillati</taxon>
        <taxon>Bacillota</taxon>
        <taxon>Bacilli</taxon>
        <taxon>Bacillales</taxon>
        <taxon>Paenibacillaceae</taxon>
        <taxon>Brevibacillus</taxon>
    </lineage>
</organism>
<dbReference type="SUPFAM" id="SSF52266">
    <property type="entry name" value="SGNH hydrolase"/>
    <property type="match status" value="2"/>
</dbReference>
<dbReference type="PANTHER" id="PTHR30383">
    <property type="entry name" value="THIOESTERASE 1/PROTEASE 1/LYSOPHOSPHOLIPASE L1"/>
    <property type="match status" value="1"/>
</dbReference>
<dbReference type="InterPro" id="IPR051532">
    <property type="entry name" value="Ester_Hydrolysis_Enzymes"/>
</dbReference>
<accession>A0A2Z4MEN6</accession>
<evidence type="ECO:0000256" key="1">
    <source>
        <dbReference type="SAM" id="SignalP"/>
    </source>
</evidence>
<feature type="domain" description="SGNH hydrolase-type esterase" evidence="2">
    <location>
        <begin position="257"/>
        <end position="389"/>
    </location>
</feature>
<feature type="domain" description="SGNH hydrolase-type esterase" evidence="2">
    <location>
        <begin position="74"/>
        <end position="205"/>
    </location>
</feature>
<feature type="chain" id="PRO_5038720278" evidence="1">
    <location>
        <begin position="25"/>
        <end position="404"/>
    </location>
</feature>
<dbReference type="AlphaFoldDB" id="A0A2Z4MEN6"/>
<name>A0A2Z4MEN6_BREBE</name>
<dbReference type="PROSITE" id="PS51257">
    <property type="entry name" value="PROKAR_LIPOPROTEIN"/>
    <property type="match status" value="1"/>
</dbReference>